<feature type="compositionally biased region" description="Low complexity" evidence="1">
    <location>
        <begin position="15"/>
        <end position="30"/>
    </location>
</feature>
<name>A0A4Y3QY66_STRCI</name>
<proteinExistence type="predicted"/>
<dbReference type="SUPFAM" id="SSF46689">
    <property type="entry name" value="Homeodomain-like"/>
    <property type="match status" value="1"/>
</dbReference>
<feature type="region of interest" description="Disordered" evidence="1">
    <location>
        <begin position="1"/>
        <end position="89"/>
    </location>
</feature>
<dbReference type="RefSeq" id="WP_230988560.1">
    <property type="nucleotide sequence ID" value="NZ_BJMM01000007.1"/>
</dbReference>
<evidence type="ECO:0000256" key="1">
    <source>
        <dbReference type="SAM" id="MobiDB-lite"/>
    </source>
</evidence>
<feature type="compositionally biased region" description="Pro residues" evidence="1">
    <location>
        <begin position="32"/>
        <end position="56"/>
    </location>
</feature>
<evidence type="ECO:0000313" key="2">
    <source>
        <dbReference type="EMBL" id="GEB49388.1"/>
    </source>
</evidence>
<keyword evidence="3" id="KW-1185">Reference proteome</keyword>
<comment type="caution">
    <text evidence="2">The sequence shown here is derived from an EMBL/GenBank/DDBJ whole genome shotgun (WGS) entry which is preliminary data.</text>
</comment>
<gene>
    <name evidence="2" type="ORF">SCA03_19390</name>
</gene>
<organism evidence="2 3">
    <name type="scientific">Streptomyces cacaoi</name>
    <dbReference type="NCBI Taxonomy" id="1898"/>
    <lineage>
        <taxon>Bacteria</taxon>
        <taxon>Bacillati</taxon>
        <taxon>Actinomycetota</taxon>
        <taxon>Actinomycetes</taxon>
        <taxon>Kitasatosporales</taxon>
        <taxon>Streptomycetaceae</taxon>
        <taxon>Streptomyces</taxon>
    </lineage>
</organism>
<feature type="compositionally biased region" description="Low complexity" evidence="1">
    <location>
        <begin position="75"/>
        <end position="85"/>
    </location>
</feature>
<sequence>MTETPEPHRPPSTPGTPSTPAASGTSTAHPEPGAPAPPGGPAPPAPPGGPAPPGSPGGPDSPGTSAEPTEPAEPAEPAAPDAPTAPDDPEYARLREQALALRRAGLSRRRIRDRLKIGNNDLLGRLLRGEPPPAWTRRPNAKDDLRARARELRLLGWTYDRIELELGVSRSSVSLWVRDLPRPKPRYTPEEQRALMREGLAEQRRARDRLREETRQRAREEIGPLTDRELFLVGVGLYWAEGSKSKPYRREENVVFVNSDPDMIRLYLAWLDLLGVERDRLRFTVMIHESADVRAAERYWADLAAAGPESFNKTTLKRHNPRTVRKNTGENYRGCLVVRVRQGAELYRRIEGWWYGIVLGIDSAAEAGCPN</sequence>
<protein>
    <submittedName>
        <fullName evidence="2">Uncharacterized protein</fullName>
    </submittedName>
</protein>
<evidence type="ECO:0000313" key="3">
    <source>
        <dbReference type="Proteomes" id="UP000319210"/>
    </source>
</evidence>
<dbReference type="Proteomes" id="UP000319210">
    <property type="component" value="Unassembled WGS sequence"/>
</dbReference>
<accession>A0A4Y3QY66</accession>
<dbReference type="EMBL" id="BJMM01000007">
    <property type="protein sequence ID" value="GEB49388.1"/>
    <property type="molecule type" value="Genomic_DNA"/>
</dbReference>
<reference evidence="2 3" key="1">
    <citation type="submission" date="2019-06" db="EMBL/GenBank/DDBJ databases">
        <title>Whole genome shotgun sequence of Streptomyces cacaoi subsp. cacaoi NBRC 12748.</title>
        <authorList>
            <person name="Hosoyama A."/>
            <person name="Uohara A."/>
            <person name="Ohji S."/>
            <person name="Ichikawa N."/>
        </authorList>
    </citation>
    <scope>NUCLEOTIDE SEQUENCE [LARGE SCALE GENOMIC DNA]</scope>
    <source>
        <strain evidence="2 3">NBRC 12748</strain>
    </source>
</reference>
<dbReference type="AlphaFoldDB" id="A0A4Y3QY66"/>
<dbReference type="InterPro" id="IPR009057">
    <property type="entry name" value="Homeodomain-like_sf"/>
</dbReference>